<evidence type="ECO:0000256" key="3">
    <source>
        <dbReference type="ARBA" id="ARBA00012333"/>
    </source>
</evidence>
<proteinExistence type="inferred from homology"/>
<evidence type="ECO:0000256" key="4">
    <source>
        <dbReference type="ARBA" id="ARBA00022490"/>
    </source>
</evidence>
<dbReference type="Pfam" id="PF08541">
    <property type="entry name" value="ACP_syn_III_C"/>
    <property type="match status" value="1"/>
</dbReference>
<dbReference type="Gene3D" id="3.40.47.10">
    <property type="match status" value="1"/>
</dbReference>
<organism evidence="16 17">
    <name type="scientific">Candidatus Spyradenecus faecavium</name>
    <dbReference type="NCBI Taxonomy" id="2840947"/>
    <lineage>
        <taxon>Bacteria</taxon>
        <taxon>Pseudomonadati</taxon>
        <taxon>Lentisphaerota</taxon>
        <taxon>Lentisphaeria</taxon>
        <taxon>Lentisphaerales</taxon>
        <taxon>Lentisphaeraceae</taxon>
        <taxon>Lentisphaeraceae incertae sedis</taxon>
        <taxon>Candidatus Spyradenecus</taxon>
    </lineage>
</organism>
<keyword evidence="5 13" id="KW-0444">Lipid biosynthesis</keyword>
<comment type="catalytic activity">
    <reaction evidence="12">
        <text>malonyl-[ACP] + acetyl-CoA + H(+) = 3-oxobutanoyl-[ACP] + CO2 + CoA</text>
        <dbReference type="Rhea" id="RHEA:12080"/>
        <dbReference type="Rhea" id="RHEA-COMP:9623"/>
        <dbReference type="Rhea" id="RHEA-COMP:9625"/>
        <dbReference type="ChEBI" id="CHEBI:15378"/>
        <dbReference type="ChEBI" id="CHEBI:16526"/>
        <dbReference type="ChEBI" id="CHEBI:57287"/>
        <dbReference type="ChEBI" id="CHEBI:57288"/>
        <dbReference type="ChEBI" id="CHEBI:78449"/>
        <dbReference type="ChEBI" id="CHEBI:78450"/>
        <dbReference type="EC" id="2.3.1.180"/>
    </reaction>
    <physiologicalReaction direction="left-to-right" evidence="12">
        <dbReference type="Rhea" id="RHEA:12081"/>
    </physiologicalReaction>
</comment>
<feature type="domain" description="Beta-ketoacyl-[acyl-carrier-protein] synthase III C-terminal" evidence="14">
    <location>
        <begin position="232"/>
        <end position="321"/>
    </location>
</feature>
<keyword evidence="6 13" id="KW-0808">Transferase</keyword>
<feature type="region of interest" description="ACP-binding" evidence="13">
    <location>
        <begin position="249"/>
        <end position="253"/>
    </location>
</feature>
<evidence type="ECO:0000256" key="8">
    <source>
        <dbReference type="ARBA" id="ARBA00023098"/>
    </source>
</evidence>
<dbReference type="AlphaFoldDB" id="A0A9D1NPR4"/>
<evidence type="ECO:0000256" key="13">
    <source>
        <dbReference type="HAMAP-Rule" id="MF_01815"/>
    </source>
</evidence>
<feature type="active site" evidence="13">
    <location>
        <position position="248"/>
    </location>
</feature>
<comment type="subcellular location">
    <subcellularLocation>
        <location evidence="13">Cytoplasm</location>
    </subcellularLocation>
</comment>
<dbReference type="InterPro" id="IPR013751">
    <property type="entry name" value="ACP_syn_III_N"/>
</dbReference>
<protein>
    <recommendedName>
        <fullName evidence="3 13">Beta-ketoacyl-[acyl-carrier-protein] synthase III</fullName>
        <shortName evidence="13">Beta-ketoacyl-ACP synthase III</shortName>
        <shortName evidence="13">KAS III</shortName>
        <ecNumber evidence="3 13">2.3.1.180</ecNumber>
    </recommendedName>
    <alternativeName>
        <fullName evidence="13">3-oxoacyl-[acyl-carrier-protein] synthase 3</fullName>
    </alternativeName>
    <alternativeName>
        <fullName evidence="13">3-oxoacyl-[acyl-carrier-protein] synthase III</fullName>
    </alternativeName>
</protein>
<comment type="pathway">
    <text evidence="1 13">Lipid metabolism; fatty acid biosynthesis.</text>
</comment>
<dbReference type="FunFam" id="3.40.47.10:FF:000004">
    <property type="entry name" value="3-oxoacyl-[acyl-carrier-protein] synthase 3"/>
    <property type="match status" value="1"/>
</dbReference>
<dbReference type="CDD" id="cd00830">
    <property type="entry name" value="KAS_III"/>
    <property type="match status" value="1"/>
</dbReference>
<comment type="function">
    <text evidence="13">Catalyzes the condensation reaction of fatty acid synthesis by the addition to an acyl acceptor of two carbons from malonyl-ACP. Catalyzes the first condensation reaction which initiates fatty acid synthesis and may therefore play a role in governing the total rate of fatty acid production. Possesses both acetoacetyl-ACP synthase and acetyl transacylase activities. Its substrate specificity determines the biosynthesis of branched-chain and/or straight-chain of fatty acids.</text>
</comment>
<dbReference type="GO" id="GO:0033818">
    <property type="term" value="F:beta-ketoacyl-acyl-carrier-protein synthase III activity"/>
    <property type="evidence" value="ECO:0007669"/>
    <property type="project" value="UniProtKB-UniRule"/>
</dbReference>
<comment type="domain">
    <text evidence="13">The last Arg residue of the ACP-binding site is essential for the weak association between ACP/AcpP and FabH.</text>
</comment>
<dbReference type="Pfam" id="PF08545">
    <property type="entry name" value="ACP_syn_III"/>
    <property type="match status" value="1"/>
</dbReference>
<evidence type="ECO:0000256" key="6">
    <source>
        <dbReference type="ARBA" id="ARBA00022679"/>
    </source>
</evidence>
<dbReference type="PANTHER" id="PTHR34069:SF2">
    <property type="entry name" value="BETA-KETOACYL-[ACYL-CARRIER-PROTEIN] SYNTHASE III"/>
    <property type="match status" value="1"/>
</dbReference>
<dbReference type="PANTHER" id="PTHR34069">
    <property type="entry name" value="3-OXOACYL-[ACYL-CARRIER-PROTEIN] SYNTHASE 3"/>
    <property type="match status" value="1"/>
</dbReference>
<dbReference type="GO" id="GO:0005737">
    <property type="term" value="C:cytoplasm"/>
    <property type="evidence" value="ECO:0007669"/>
    <property type="project" value="UniProtKB-SubCell"/>
</dbReference>
<evidence type="ECO:0000313" key="16">
    <source>
        <dbReference type="EMBL" id="HIV09996.1"/>
    </source>
</evidence>
<evidence type="ECO:0000256" key="11">
    <source>
        <dbReference type="ARBA" id="ARBA00023315"/>
    </source>
</evidence>
<evidence type="ECO:0000313" key="17">
    <source>
        <dbReference type="Proteomes" id="UP000886845"/>
    </source>
</evidence>
<dbReference type="NCBIfam" id="NF006829">
    <property type="entry name" value="PRK09352.1"/>
    <property type="match status" value="1"/>
</dbReference>
<evidence type="ECO:0000256" key="9">
    <source>
        <dbReference type="ARBA" id="ARBA00023160"/>
    </source>
</evidence>
<evidence type="ECO:0000256" key="12">
    <source>
        <dbReference type="ARBA" id="ARBA00051096"/>
    </source>
</evidence>
<comment type="subunit">
    <text evidence="13">Homodimer.</text>
</comment>
<dbReference type="GO" id="GO:0004315">
    <property type="term" value="F:3-oxoacyl-[acyl-carrier-protein] synthase activity"/>
    <property type="evidence" value="ECO:0007669"/>
    <property type="project" value="InterPro"/>
</dbReference>
<feature type="active site" evidence="13">
    <location>
        <position position="113"/>
    </location>
</feature>
<dbReference type="EMBL" id="DVOR01000242">
    <property type="protein sequence ID" value="HIV09996.1"/>
    <property type="molecule type" value="Genomic_DNA"/>
</dbReference>
<dbReference type="SUPFAM" id="SSF53901">
    <property type="entry name" value="Thiolase-like"/>
    <property type="match status" value="1"/>
</dbReference>
<keyword evidence="10 13" id="KW-0511">Multifunctional enzyme</keyword>
<feature type="domain" description="Beta-ketoacyl-[acyl-carrier-protein] synthase III N-terminal" evidence="15">
    <location>
        <begin position="107"/>
        <end position="183"/>
    </location>
</feature>
<comment type="caution">
    <text evidence="16">The sequence shown here is derived from an EMBL/GenBank/DDBJ whole genome shotgun (WGS) entry which is preliminary data.</text>
</comment>
<dbReference type="InterPro" id="IPR016039">
    <property type="entry name" value="Thiolase-like"/>
</dbReference>
<dbReference type="GO" id="GO:0006633">
    <property type="term" value="P:fatty acid biosynthetic process"/>
    <property type="evidence" value="ECO:0007669"/>
    <property type="project" value="UniProtKB-UniRule"/>
</dbReference>
<dbReference type="GO" id="GO:0044550">
    <property type="term" value="P:secondary metabolite biosynthetic process"/>
    <property type="evidence" value="ECO:0007669"/>
    <property type="project" value="TreeGrafter"/>
</dbReference>
<reference evidence="16" key="2">
    <citation type="journal article" date="2021" name="PeerJ">
        <title>Extensive microbial diversity within the chicken gut microbiome revealed by metagenomics and culture.</title>
        <authorList>
            <person name="Gilroy R."/>
            <person name="Ravi A."/>
            <person name="Getino M."/>
            <person name="Pursley I."/>
            <person name="Horton D.L."/>
            <person name="Alikhan N.F."/>
            <person name="Baker D."/>
            <person name="Gharbi K."/>
            <person name="Hall N."/>
            <person name="Watson M."/>
            <person name="Adriaenssens E.M."/>
            <person name="Foster-Nyarko E."/>
            <person name="Jarju S."/>
            <person name="Secka A."/>
            <person name="Antonio M."/>
            <person name="Oren A."/>
            <person name="Chaudhuri R.R."/>
            <person name="La Ragione R."/>
            <person name="Hildebrand F."/>
            <person name="Pallen M.J."/>
        </authorList>
    </citation>
    <scope>NUCLEOTIDE SEQUENCE</scope>
    <source>
        <strain evidence="16">35461</strain>
    </source>
</reference>
<evidence type="ECO:0000256" key="1">
    <source>
        <dbReference type="ARBA" id="ARBA00005194"/>
    </source>
</evidence>
<keyword evidence="8 13" id="KW-0443">Lipid metabolism</keyword>
<dbReference type="NCBIfam" id="TIGR00747">
    <property type="entry name" value="fabH"/>
    <property type="match status" value="1"/>
</dbReference>
<sequence>MFTHIAGTGSAVPERILTNDDMAKQVDTSDEWIVSHTGIRQRHVVAPEENAATLGCLAARRALEDAGVAPEELGTVIVTTTTPDYAIYPSVACEIQGMLGAKHAAAFDISAACPGFVYGLVIARGMMQVDPRPILVVSTEIMSRTINWSDRNTCCLFGDGAGAVVLKNSEEPGGLGFHLLGADGTGALAIHREGGVRTEETARNAPGDLKMDGRAVFNFAVRSFCDIIAQTLEHYGWTEKDLAWVVPHQANTRIIDAAVKRIAVPKEKFYVNIDRFANTSSASIPIALDEMKHDGLIKRGDRLVFAAFGAGLVYGGITVEWTK</sequence>
<keyword evidence="7 13" id="KW-0276">Fatty acid metabolism</keyword>
<evidence type="ECO:0000259" key="14">
    <source>
        <dbReference type="Pfam" id="PF08541"/>
    </source>
</evidence>
<evidence type="ECO:0000256" key="7">
    <source>
        <dbReference type="ARBA" id="ARBA00022832"/>
    </source>
</evidence>
<evidence type="ECO:0000256" key="2">
    <source>
        <dbReference type="ARBA" id="ARBA00008642"/>
    </source>
</evidence>
<dbReference type="Proteomes" id="UP000886845">
    <property type="component" value="Unassembled WGS sequence"/>
</dbReference>
<dbReference type="InterPro" id="IPR004655">
    <property type="entry name" value="FabH"/>
</dbReference>
<reference evidence="16" key="1">
    <citation type="submission" date="2020-10" db="EMBL/GenBank/DDBJ databases">
        <authorList>
            <person name="Gilroy R."/>
        </authorList>
    </citation>
    <scope>NUCLEOTIDE SEQUENCE</scope>
    <source>
        <strain evidence="16">35461</strain>
    </source>
</reference>
<gene>
    <name evidence="13" type="primary">fabH</name>
    <name evidence="16" type="ORF">IAC79_07780</name>
</gene>
<accession>A0A9D1NPR4</accession>
<dbReference type="InterPro" id="IPR013747">
    <property type="entry name" value="ACP_syn_III_C"/>
</dbReference>
<evidence type="ECO:0000256" key="5">
    <source>
        <dbReference type="ARBA" id="ARBA00022516"/>
    </source>
</evidence>
<keyword evidence="9 13" id="KW-0275">Fatty acid biosynthesis</keyword>
<keyword evidence="4 13" id="KW-0963">Cytoplasm</keyword>
<name>A0A9D1NPR4_9BACT</name>
<feature type="active site" evidence="13">
    <location>
        <position position="278"/>
    </location>
</feature>
<evidence type="ECO:0000259" key="15">
    <source>
        <dbReference type="Pfam" id="PF08545"/>
    </source>
</evidence>
<comment type="similarity">
    <text evidence="2 13">Belongs to the thiolase-like superfamily. FabH family.</text>
</comment>
<dbReference type="EC" id="2.3.1.180" evidence="3 13"/>
<dbReference type="HAMAP" id="MF_01815">
    <property type="entry name" value="FabH"/>
    <property type="match status" value="1"/>
</dbReference>
<keyword evidence="11 13" id="KW-0012">Acyltransferase</keyword>
<evidence type="ECO:0000256" key="10">
    <source>
        <dbReference type="ARBA" id="ARBA00023268"/>
    </source>
</evidence>